<dbReference type="PANTHER" id="PTHR43142:SF8">
    <property type="entry name" value="CARBOXYLIC ESTER HYDROLASE"/>
    <property type="match status" value="1"/>
</dbReference>
<keyword evidence="8" id="KW-1185">Reference proteome</keyword>
<dbReference type="GO" id="GO:0000272">
    <property type="term" value="P:polysaccharide catabolic process"/>
    <property type="evidence" value="ECO:0007669"/>
    <property type="project" value="InterPro"/>
</dbReference>
<dbReference type="PROSITE" id="PS00122">
    <property type="entry name" value="CARBOXYLESTERASE_B_1"/>
    <property type="match status" value="1"/>
</dbReference>
<evidence type="ECO:0000256" key="2">
    <source>
        <dbReference type="ARBA" id="ARBA00005964"/>
    </source>
</evidence>
<keyword evidence="4" id="KW-0326">Glycosidase</keyword>
<feature type="domain" description="Carboxylesterase type B" evidence="5">
    <location>
        <begin position="13"/>
        <end position="495"/>
    </location>
</feature>
<evidence type="ECO:0000256" key="3">
    <source>
        <dbReference type="ARBA" id="ARBA00022801"/>
    </source>
</evidence>
<dbReference type="EMBL" id="JAAOAR010000164">
    <property type="protein sequence ID" value="KAF5599013.1"/>
    <property type="molecule type" value="Genomic_DNA"/>
</dbReference>
<accession>A0A8H5UUU2</accession>
<sequence>MGNSISYTTSDCHVNLPNHGSLKGLQFDSKSRRFAGVPYAQPPVGDLRWRKPHPFPKTYRYESLDGSPFDATHFGPVCPQANYSKNVSEHIPKHAYSEDCLRLNIWTPVPDPNEPNKKWPVMVWFHGGWFQVGDPSQEESMDPTELISTGGLQAVFVAVGYRLNVFGFLAGKSLLEESSGEAVGNYGLWDQRLAMDWVYEHIDAFGGDPQNIILAGRSAGAYSVLAQALYEFRGKGSHGRFTRMIMYSNAIPTQPKTVQDCEEQFDELCDYFGIPTDISGAERLRDLRSISADDLSSAIMELKNHTFRPVTDDLLIHSGIFDYYRDGSFAREFKKRGLKLYIGEVLDEDTLYAVTNPPDPNISSLQMQVSNYYPPHVTNRLLKHYTLPQTKDKKAWQQIFGRIIADGQVRAPSRYLVDNLVRNGVDTKNVWRYLIAYRLSFITNDVAPASFGVSHAMDRPIWNYSITHGPTPAERDLMDAWIRDLRAFVNDEEEYVYGTELTTEYKVMQPQGTIAVERDGRWEELLQETVIDPTWWNQYAPGTPDEWDFCAKLKLQCGPVLERRYASYITTEDIDTMAAAGINVIRVPTGYNAWVTVPGSQLYSGNQARFLRAISDYAIKKHGMHVILDIHSLPGGLDGMGLGEKEGNYGWFQNQTALEYSYKAVDAAIKFIQESDVPQGFTLAPINEPVNNRDITKFSTSDALSDEGAAWVLQYFQGVISRVEKVNPKIPIILQGGFRPVDYWAKFFPASTNIVFDVHNYYFAGRPTTSQNLADFICSDAKDIVDTASPKFPVFVGEWSIQAATNNTFASRARNLNTGLKAWAAYTQGSAYWTWKFFGNEPIDGEGTQGDYWNYSDFVKMDISSATALINVSIHMARCWRGILDYILLFNTGGAHGAVPWECPDYYRDWEGIYNRFPELASLDVCRPFSDQHVVEVKEEVSAVATSREPEDDDYEDDIAHVAVSGC</sequence>
<dbReference type="PANTHER" id="PTHR43142">
    <property type="entry name" value="CARBOXYLIC ESTER HYDROLASE"/>
    <property type="match status" value="1"/>
</dbReference>
<dbReference type="InterPro" id="IPR002018">
    <property type="entry name" value="CarbesteraseB"/>
</dbReference>
<name>A0A8H5UUU2_9HYPO</name>
<evidence type="ECO:0000259" key="6">
    <source>
        <dbReference type="Pfam" id="PF00150"/>
    </source>
</evidence>
<dbReference type="SUPFAM" id="SSF51445">
    <property type="entry name" value="(Trans)glycosidases"/>
    <property type="match status" value="1"/>
</dbReference>
<evidence type="ECO:0000313" key="8">
    <source>
        <dbReference type="Proteomes" id="UP000544095"/>
    </source>
</evidence>
<evidence type="ECO:0000256" key="4">
    <source>
        <dbReference type="ARBA" id="ARBA00023295"/>
    </source>
</evidence>
<protein>
    <submittedName>
        <fullName evidence="7">Triacylglycerol lipase II</fullName>
    </submittedName>
</protein>
<dbReference type="Gene3D" id="3.40.50.1820">
    <property type="entry name" value="alpha/beta hydrolase"/>
    <property type="match status" value="1"/>
</dbReference>
<dbReference type="Pfam" id="PF00135">
    <property type="entry name" value="COesterase"/>
    <property type="match status" value="1"/>
</dbReference>
<gene>
    <name evidence="7" type="ORF">FPANT_3616</name>
</gene>
<dbReference type="InterPro" id="IPR029058">
    <property type="entry name" value="AB_hydrolase_fold"/>
</dbReference>
<comment type="similarity">
    <text evidence="2">Belongs to the type-B carboxylesterase/lipase family.</text>
</comment>
<dbReference type="InterPro" id="IPR019826">
    <property type="entry name" value="Carboxylesterase_B_AS"/>
</dbReference>
<organism evidence="7 8">
    <name type="scientific">Fusarium pseudoanthophilum</name>
    <dbReference type="NCBI Taxonomy" id="48495"/>
    <lineage>
        <taxon>Eukaryota</taxon>
        <taxon>Fungi</taxon>
        <taxon>Dikarya</taxon>
        <taxon>Ascomycota</taxon>
        <taxon>Pezizomycotina</taxon>
        <taxon>Sordariomycetes</taxon>
        <taxon>Hypocreomycetidae</taxon>
        <taxon>Hypocreales</taxon>
        <taxon>Nectriaceae</taxon>
        <taxon>Fusarium</taxon>
        <taxon>Fusarium fujikuroi species complex</taxon>
    </lineage>
</organism>
<dbReference type="InterPro" id="IPR001547">
    <property type="entry name" value="Glyco_hydro_5"/>
</dbReference>
<reference evidence="7 8" key="1">
    <citation type="submission" date="2020-05" db="EMBL/GenBank/DDBJ databases">
        <title>Identification and distribution of gene clusters putatively required for synthesis of sphingolipid metabolism inhibitors in phylogenetically diverse species of the filamentous fungus Fusarium.</title>
        <authorList>
            <person name="Kim H.-S."/>
            <person name="Busman M."/>
            <person name="Brown D.W."/>
            <person name="Divon H."/>
            <person name="Uhlig S."/>
            <person name="Proctor R.H."/>
        </authorList>
    </citation>
    <scope>NUCLEOTIDE SEQUENCE [LARGE SCALE GENOMIC DNA]</scope>
    <source>
        <strain evidence="7 8">NRRL 25211</strain>
    </source>
</reference>
<dbReference type="InterPro" id="IPR017853">
    <property type="entry name" value="GH"/>
</dbReference>
<comment type="similarity">
    <text evidence="1">Belongs to the glycosyl hydrolase 5 (cellulase A) family.</text>
</comment>
<dbReference type="Proteomes" id="UP000544095">
    <property type="component" value="Unassembled WGS sequence"/>
</dbReference>
<evidence type="ECO:0000259" key="5">
    <source>
        <dbReference type="Pfam" id="PF00135"/>
    </source>
</evidence>
<feature type="domain" description="Glycoside hydrolase family 5" evidence="6">
    <location>
        <begin position="566"/>
        <end position="837"/>
    </location>
</feature>
<comment type="caution">
    <text evidence="7">The sequence shown here is derived from an EMBL/GenBank/DDBJ whole genome shotgun (WGS) entry which is preliminary data.</text>
</comment>
<dbReference type="GO" id="GO:0004553">
    <property type="term" value="F:hydrolase activity, hydrolyzing O-glycosyl compounds"/>
    <property type="evidence" value="ECO:0007669"/>
    <property type="project" value="InterPro"/>
</dbReference>
<proteinExistence type="inferred from homology"/>
<evidence type="ECO:0000313" key="7">
    <source>
        <dbReference type="EMBL" id="KAF5599013.1"/>
    </source>
</evidence>
<dbReference type="Pfam" id="PF00150">
    <property type="entry name" value="Cellulase"/>
    <property type="match status" value="1"/>
</dbReference>
<dbReference type="Gene3D" id="3.20.20.80">
    <property type="entry name" value="Glycosidases"/>
    <property type="match status" value="1"/>
</dbReference>
<keyword evidence="3" id="KW-0378">Hydrolase</keyword>
<dbReference type="AlphaFoldDB" id="A0A8H5UUU2"/>
<evidence type="ECO:0000256" key="1">
    <source>
        <dbReference type="ARBA" id="ARBA00005641"/>
    </source>
</evidence>
<dbReference type="SUPFAM" id="SSF53474">
    <property type="entry name" value="alpha/beta-Hydrolases"/>
    <property type="match status" value="1"/>
</dbReference>